<dbReference type="CDD" id="cd00093">
    <property type="entry name" value="HTH_XRE"/>
    <property type="match status" value="1"/>
</dbReference>
<dbReference type="GO" id="GO:0003677">
    <property type="term" value="F:DNA binding"/>
    <property type="evidence" value="ECO:0007669"/>
    <property type="project" value="InterPro"/>
</dbReference>
<sequence length="509" mass="57183">MKANKSLFRQSHFLGTKIRNLRKRNNLTMEDLSTRCIHIDPEYAPSVSYLSMIERGKRVPSTDMLEVIGQVFQKDLAWFLDDTPEESAITPTRNKRGGGLSGMALEPSFLFTQDILQIAIPELLSQSGTSSKQFAHLLIRAHQEHHQNHFPDLEKAAESIGKKNMHWTPEALITILKQFGVKVCWFSDNSQYVTDETGAKTKQLKSSYFEPPNTLFLNEKLQKVESRLKYELATYIGHCVLHQANETNTNNDNKIIMSIGGGQSHRIANENQPSNTPVNPHDIVHAWRDFESSFFAGALLCPRVPFRQLLERGGYEIDVHRQLGLSASVIMRRMTAVSNYKYWHYFDAYSPGKLKAVYRGNGIPLPWGNMTAIKNPCHHWAVFRAMQTPITGSSAQLSLMDVAGKPRIYVCESVSVSDMAGNPHVLCAGIDLNPAIEAQGKDTEAIASELSSVCKQNDGECEVPKNIKQELMSVSRILNINWIERGINNRARLICSQGGNCPRQPNCCK</sequence>
<dbReference type="SMART" id="SM00530">
    <property type="entry name" value="HTH_XRE"/>
    <property type="match status" value="1"/>
</dbReference>
<evidence type="ECO:0000313" key="3">
    <source>
        <dbReference type="Proteomes" id="UP000623842"/>
    </source>
</evidence>
<evidence type="ECO:0000259" key="1">
    <source>
        <dbReference type="PROSITE" id="PS50943"/>
    </source>
</evidence>
<dbReference type="EMBL" id="BNCK01000005">
    <property type="protein sequence ID" value="GHF96447.1"/>
    <property type="molecule type" value="Genomic_DNA"/>
</dbReference>
<dbReference type="AlphaFoldDB" id="A0A919ELZ3"/>
<dbReference type="Gene3D" id="1.10.260.40">
    <property type="entry name" value="lambda repressor-like DNA-binding domains"/>
    <property type="match status" value="1"/>
</dbReference>
<gene>
    <name evidence="2" type="ORF">GCM10017161_26010</name>
</gene>
<accession>A0A919ELZ3</accession>
<reference evidence="2" key="2">
    <citation type="submission" date="2020-09" db="EMBL/GenBank/DDBJ databases">
        <authorList>
            <person name="Sun Q."/>
            <person name="Kim S."/>
        </authorList>
    </citation>
    <scope>NUCLEOTIDE SEQUENCE</scope>
    <source>
        <strain evidence="2">KCTC 42731</strain>
    </source>
</reference>
<reference evidence="2" key="1">
    <citation type="journal article" date="2014" name="Int. J. Syst. Evol. Microbiol.">
        <title>Complete genome sequence of Corynebacterium casei LMG S-19264T (=DSM 44701T), isolated from a smear-ripened cheese.</title>
        <authorList>
            <consortium name="US DOE Joint Genome Institute (JGI-PGF)"/>
            <person name="Walter F."/>
            <person name="Albersmeier A."/>
            <person name="Kalinowski J."/>
            <person name="Ruckert C."/>
        </authorList>
    </citation>
    <scope>NUCLEOTIDE SEQUENCE</scope>
    <source>
        <strain evidence="2">KCTC 42731</strain>
    </source>
</reference>
<proteinExistence type="predicted"/>
<feature type="domain" description="HTH cro/C1-type" evidence="1">
    <location>
        <begin position="18"/>
        <end position="79"/>
    </location>
</feature>
<comment type="caution">
    <text evidence="2">The sequence shown here is derived from an EMBL/GenBank/DDBJ whole genome shotgun (WGS) entry which is preliminary data.</text>
</comment>
<name>A0A919ELZ3_9GAMM</name>
<dbReference type="InterPro" id="IPR022055">
    <property type="entry name" value="DUF3612"/>
</dbReference>
<dbReference type="Pfam" id="PF12268">
    <property type="entry name" value="DUF3612"/>
    <property type="match status" value="1"/>
</dbReference>
<dbReference type="PROSITE" id="PS50943">
    <property type="entry name" value="HTH_CROC1"/>
    <property type="match status" value="1"/>
</dbReference>
<dbReference type="InterPro" id="IPR010982">
    <property type="entry name" value="Lambda_DNA-bd_dom_sf"/>
</dbReference>
<organism evidence="2 3">
    <name type="scientific">Thalassotalea marina</name>
    <dbReference type="NCBI Taxonomy" id="1673741"/>
    <lineage>
        <taxon>Bacteria</taxon>
        <taxon>Pseudomonadati</taxon>
        <taxon>Pseudomonadota</taxon>
        <taxon>Gammaproteobacteria</taxon>
        <taxon>Alteromonadales</taxon>
        <taxon>Colwelliaceae</taxon>
        <taxon>Thalassotalea</taxon>
    </lineage>
</organism>
<keyword evidence="3" id="KW-1185">Reference proteome</keyword>
<dbReference type="RefSeq" id="WP_189771261.1">
    <property type="nucleotide sequence ID" value="NZ_BNCK01000005.1"/>
</dbReference>
<dbReference type="Proteomes" id="UP000623842">
    <property type="component" value="Unassembled WGS sequence"/>
</dbReference>
<evidence type="ECO:0000313" key="2">
    <source>
        <dbReference type="EMBL" id="GHF96447.1"/>
    </source>
</evidence>
<dbReference type="InterPro" id="IPR001387">
    <property type="entry name" value="Cro/C1-type_HTH"/>
</dbReference>
<dbReference type="SUPFAM" id="SSF47413">
    <property type="entry name" value="lambda repressor-like DNA-binding domains"/>
    <property type="match status" value="1"/>
</dbReference>
<protein>
    <submittedName>
        <fullName evidence="2">Transcriptional regulator</fullName>
    </submittedName>
</protein>